<sequence length="148" mass="16576">MGQSSNIFLQLKEDEMVQMYDSTFTKKEAILTGKRMVDNVIENGLVGKHEFMTTLVRLKNVIDSAEAEMRNLLPCEKVTINGVEFNPVDGGNTVNYAEDEIYVALKSDLDARVELLKLAQKQTIIDAYGNDVPKVSTTPRKSSITIKF</sequence>
<organism evidence="1">
    <name type="scientific">uncultured Caudovirales phage</name>
    <dbReference type="NCBI Taxonomy" id="2100421"/>
    <lineage>
        <taxon>Viruses</taxon>
        <taxon>Duplodnaviria</taxon>
        <taxon>Heunggongvirae</taxon>
        <taxon>Uroviricota</taxon>
        <taxon>Caudoviricetes</taxon>
        <taxon>Peduoviridae</taxon>
        <taxon>Maltschvirus</taxon>
        <taxon>Maltschvirus maltsch</taxon>
    </lineage>
</organism>
<dbReference type="EMBL" id="LR796598">
    <property type="protein sequence ID" value="CAB4153559.1"/>
    <property type="molecule type" value="Genomic_DNA"/>
</dbReference>
<name>A0A6J5NDK8_9CAUD</name>
<reference evidence="1" key="1">
    <citation type="submission" date="2020-04" db="EMBL/GenBank/DDBJ databases">
        <authorList>
            <person name="Chiriac C."/>
            <person name="Salcher M."/>
            <person name="Ghai R."/>
            <person name="Kavagutti S V."/>
        </authorList>
    </citation>
    <scope>NUCLEOTIDE SEQUENCE</scope>
</reference>
<protein>
    <submittedName>
        <fullName evidence="1">Uncharacterized protein</fullName>
    </submittedName>
</protein>
<gene>
    <name evidence="1" type="ORF">UFOVP634_5</name>
</gene>
<proteinExistence type="predicted"/>
<evidence type="ECO:0000313" key="1">
    <source>
        <dbReference type="EMBL" id="CAB4153559.1"/>
    </source>
</evidence>
<accession>A0A6J5NDK8</accession>